<accession>A0A8S9UX64</accession>
<dbReference type="Proteomes" id="UP000704712">
    <property type="component" value="Unassembled WGS sequence"/>
</dbReference>
<protein>
    <submittedName>
        <fullName evidence="2">Uncharacterized protein</fullName>
    </submittedName>
</protein>
<organism evidence="2 3">
    <name type="scientific">Phytophthora infestans</name>
    <name type="common">Potato late blight agent</name>
    <name type="synonym">Botrytis infestans</name>
    <dbReference type="NCBI Taxonomy" id="4787"/>
    <lineage>
        <taxon>Eukaryota</taxon>
        <taxon>Sar</taxon>
        <taxon>Stramenopiles</taxon>
        <taxon>Oomycota</taxon>
        <taxon>Peronosporomycetes</taxon>
        <taxon>Peronosporales</taxon>
        <taxon>Peronosporaceae</taxon>
        <taxon>Phytophthora</taxon>
    </lineage>
</organism>
<reference evidence="2" key="1">
    <citation type="submission" date="2020-03" db="EMBL/GenBank/DDBJ databases">
        <title>Hybrid Assembly of Korean Phytophthora infestans isolates.</title>
        <authorList>
            <person name="Prokchorchik M."/>
            <person name="Lee Y."/>
            <person name="Seo J."/>
            <person name="Cho J.-H."/>
            <person name="Park Y.-E."/>
            <person name="Jang D.-C."/>
            <person name="Im J.-S."/>
            <person name="Choi J.-G."/>
            <person name="Park H.-J."/>
            <person name="Lee G.-B."/>
            <person name="Lee Y.-G."/>
            <person name="Hong S.-Y."/>
            <person name="Cho K."/>
            <person name="Sohn K.H."/>
        </authorList>
    </citation>
    <scope>NUCLEOTIDE SEQUENCE</scope>
    <source>
        <strain evidence="2">KR_2_A2</strain>
    </source>
</reference>
<proteinExistence type="predicted"/>
<feature type="non-terminal residue" evidence="2">
    <location>
        <position position="118"/>
    </location>
</feature>
<keyword evidence="1" id="KW-0472">Membrane</keyword>
<dbReference type="EMBL" id="JAACNO010000785">
    <property type="protein sequence ID" value="KAF4144963.1"/>
    <property type="molecule type" value="Genomic_DNA"/>
</dbReference>
<keyword evidence="1" id="KW-1133">Transmembrane helix</keyword>
<evidence type="ECO:0000313" key="2">
    <source>
        <dbReference type="EMBL" id="KAF4144963.1"/>
    </source>
</evidence>
<sequence>AYFFAITDAVRKVSDPQDTCTYSGSEATKETNTGDLVGSGVNFFVGFLILVFIRRVLNQRKNRYRYEQAGARICPMDRTSSPDNLCLTLKIGSLQKRRSQIREGIPRDGMATYTTGNK</sequence>
<evidence type="ECO:0000256" key="1">
    <source>
        <dbReference type="SAM" id="Phobius"/>
    </source>
</evidence>
<dbReference type="AlphaFoldDB" id="A0A8S9UX64"/>
<comment type="caution">
    <text evidence="2">The sequence shown here is derived from an EMBL/GenBank/DDBJ whole genome shotgun (WGS) entry which is preliminary data.</text>
</comment>
<keyword evidence="1" id="KW-0812">Transmembrane</keyword>
<evidence type="ECO:0000313" key="3">
    <source>
        <dbReference type="Proteomes" id="UP000704712"/>
    </source>
</evidence>
<name>A0A8S9UX64_PHYIN</name>
<feature type="non-terminal residue" evidence="2">
    <location>
        <position position="1"/>
    </location>
</feature>
<feature type="transmembrane region" description="Helical" evidence="1">
    <location>
        <begin position="36"/>
        <end position="57"/>
    </location>
</feature>
<gene>
    <name evidence="2" type="ORF">GN958_ATG05892</name>
</gene>